<evidence type="ECO:0000313" key="2">
    <source>
        <dbReference type="Proteomes" id="UP000509302"/>
    </source>
</evidence>
<proteinExistence type="predicted"/>
<sequence>MQKILIVYMVFFNLFMVYTQTTDLAQQWKDSVLSTEYFDIVENKEIAHLDFSEFVSTTTNKNNTALSAYTGVFGPNYRRIDFRLTAIKKENILNEYIVEGKSKLGNNIRPIKGKMTLNTVLMNKNLFGMSVPVYVCLFDYEFLEPGDKAGDGKFEGIFTAIFYNDKGKIKSFHSESGDFSEYRNVFVGQWKRYDSDTIRNCIFSFYPAGMFNSLPYCNELYSYEDGFTDFTYIKEKYRDFGWQDYNEESNHKFSW</sequence>
<dbReference type="Proteomes" id="UP000509302">
    <property type="component" value="Chromosome"/>
</dbReference>
<accession>A0A7H9ALD7</accession>
<dbReference type="EMBL" id="CP058595">
    <property type="protein sequence ID" value="QLG44183.1"/>
    <property type="molecule type" value="Genomic_DNA"/>
</dbReference>
<protein>
    <submittedName>
        <fullName evidence="1">Uncharacterized protein</fullName>
    </submittedName>
</protein>
<name>A0A7H9ALD7_9FLAO</name>
<organism evidence="1 2">
    <name type="scientific">Costertonia aggregata</name>
    <dbReference type="NCBI Taxonomy" id="343403"/>
    <lineage>
        <taxon>Bacteria</taxon>
        <taxon>Pseudomonadati</taxon>
        <taxon>Bacteroidota</taxon>
        <taxon>Flavobacteriia</taxon>
        <taxon>Flavobacteriales</taxon>
        <taxon>Flavobacteriaceae</taxon>
        <taxon>Costertonia</taxon>
    </lineage>
</organism>
<dbReference type="KEGG" id="cagg:HYG79_02080"/>
<dbReference type="AlphaFoldDB" id="A0A7H9ALD7"/>
<dbReference type="RefSeq" id="WP_179240519.1">
    <property type="nucleotide sequence ID" value="NZ_CP058595.1"/>
</dbReference>
<keyword evidence="2" id="KW-1185">Reference proteome</keyword>
<gene>
    <name evidence="1" type="ORF">HYG79_02080</name>
</gene>
<evidence type="ECO:0000313" key="1">
    <source>
        <dbReference type="EMBL" id="QLG44183.1"/>
    </source>
</evidence>
<reference evidence="1 2" key="1">
    <citation type="journal article" date="2006" name="Int. J. Syst. Evol. Microbiol.">
        <title>Costertonia aggregata gen. nov., sp. nov., a mesophilic marine bacterium of the family Flavobacteriaceae, isolated from a mature biofilm.</title>
        <authorList>
            <person name="Kwon K.K."/>
            <person name="Lee Y.K."/>
            <person name="Lee H.K."/>
        </authorList>
    </citation>
    <scope>NUCLEOTIDE SEQUENCE [LARGE SCALE GENOMIC DNA]</scope>
    <source>
        <strain evidence="1 2">KCCM 42265</strain>
    </source>
</reference>